<dbReference type="Gene3D" id="2.40.420.20">
    <property type="match status" value="1"/>
</dbReference>
<feature type="non-terminal residue" evidence="1">
    <location>
        <position position="1"/>
    </location>
</feature>
<reference evidence="1" key="1">
    <citation type="submission" date="2021-03" db="EMBL/GenBank/DDBJ databases">
        <title>Streptomyces poriferae sp. nov., a novel marine sponge-derived Actinobacteria species with anti-MRSA activity.</title>
        <authorList>
            <person name="Sandoval-Powers M."/>
            <person name="Kralova S."/>
            <person name="Nguyen G.-S."/>
            <person name="Fawwal D."/>
            <person name="Degnes K."/>
            <person name="Klinkenberg G."/>
            <person name="Sletta H."/>
            <person name="Wentzel A."/>
            <person name="Liles M.R."/>
        </authorList>
    </citation>
    <scope>NUCLEOTIDE SEQUENCE</scope>
    <source>
        <strain evidence="1">DSM 41794</strain>
    </source>
</reference>
<evidence type="ECO:0000313" key="2">
    <source>
        <dbReference type="Proteomes" id="UP000664167"/>
    </source>
</evidence>
<dbReference type="Proteomes" id="UP000664167">
    <property type="component" value="Unassembled WGS sequence"/>
</dbReference>
<gene>
    <name evidence="1" type="ORF">J0695_33940</name>
</gene>
<organism evidence="1 2">
    <name type="scientific">Streptomyces beijiangensis</name>
    <dbReference type="NCBI Taxonomy" id="163361"/>
    <lineage>
        <taxon>Bacteria</taxon>
        <taxon>Bacillati</taxon>
        <taxon>Actinomycetota</taxon>
        <taxon>Actinomycetes</taxon>
        <taxon>Kitasatosporales</taxon>
        <taxon>Streptomycetaceae</taxon>
        <taxon>Streptomyces</taxon>
    </lineage>
</organism>
<protein>
    <submittedName>
        <fullName evidence="1">Peptidoglycan-binding protein</fullName>
    </submittedName>
</protein>
<dbReference type="EMBL" id="JAFLRJ010000440">
    <property type="protein sequence ID" value="MBO0516735.1"/>
    <property type="molecule type" value="Genomic_DNA"/>
</dbReference>
<dbReference type="AlphaFoldDB" id="A0A939FGL6"/>
<comment type="caution">
    <text evidence="1">The sequence shown here is derived from an EMBL/GenBank/DDBJ whole genome shotgun (WGS) entry which is preliminary data.</text>
</comment>
<evidence type="ECO:0000313" key="1">
    <source>
        <dbReference type="EMBL" id="MBO0516735.1"/>
    </source>
</evidence>
<proteinExistence type="predicted"/>
<keyword evidence="2" id="KW-1185">Reference proteome</keyword>
<sequence>GGGGGESGSGGAAAATLPVTVSIKDQKALGGLDSGPVTVDHIGKERKNVLTVPVAALVALAEGGYGVESRSGQFVAVKTGLFADGRVEVSGSAVSEGMKVRIPE</sequence>
<name>A0A939FGL6_9ACTN</name>
<accession>A0A939FGL6</accession>